<keyword evidence="1" id="KW-1133">Transmembrane helix</keyword>
<organism evidence="2 3">
    <name type="scientific">Parashewanella spongiae</name>
    <dbReference type="NCBI Taxonomy" id="342950"/>
    <lineage>
        <taxon>Bacteria</taxon>
        <taxon>Pseudomonadati</taxon>
        <taxon>Pseudomonadota</taxon>
        <taxon>Gammaproteobacteria</taxon>
        <taxon>Alteromonadales</taxon>
        <taxon>Shewanellaceae</taxon>
        <taxon>Parashewanella</taxon>
    </lineage>
</organism>
<feature type="transmembrane region" description="Helical" evidence="1">
    <location>
        <begin position="77"/>
        <end position="97"/>
    </location>
</feature>
<gene>
    <name evidence="2" type="ORF">D5R81_03715</name>
</gene>
<sequence>MALPKFKFDIHLVTALIGGAILAVMIQYNGQLAEATSPIHASWFAHVIGALASIGLIFIVKNRKQNQQHSTEQKTPLWAYSGGIPGALIVVLSGITINSELGLAGTLVLGLVGQIVWGLVCDHLGWFGIEKKAINWKGMFSIVPILLGSFVIIYTRLS</sequence>
<feature type="transmembrane region" description="Helical" evidence="1">
    <location>
        <begin position="41"/>
        <end position="61"/>
    </location>
</feature>
<dbReference type="PANTHER" id="PTHR34821:SF2">
    <property type="entry name" value="INNER MEMBRANE PROTEIN YDCZ"/>
    <property type="match status" value="1"/>
</dbReference>
<comment type="caution">
    <text evidence="2">The sequence shown here is derived from an EMBL/GenBank/DDBJ whole genome shotgun (WGS) entry which is preliminary data.</text>
</comment>
<evidence type="ECO:0000256" key="1">
    <source>
        <dbReference type="SAM" id="Phobius"/>
    </source>
</evidence>
<protein>
    <submittedName>
        <fullName evidence="2">DMT family transporter</fullName>
    </submittedName>
</protein>
<keyword evidence="3" id="KW-1185">Reference proteome</keyword>
<dbReference type="Pfam" id="PF04657">
    <property type="entry name" value="DMT_YdcZ"/>
    <property type="match status" value="1"/>
</dbReference>
<feature type="transmembrane region" description="Helical" evidence="1">
    <location>
        <begin position="103"/>
        <end position="127"/>
    </location>
</feature>
<name>A0A3A6UB36_9GAMM</name>
<proteinExistence type="predicted"/>
<evidence type="ECO:0000313" key="2">
    <source>
        <dbReference type="EMBL" id="RJY18787.1"/>
    </source>
</evidence>
<dbReference type="AlphaFoldDB" id="A0A3A6UB36"/>
<dbReference type="OrthoDB" id="4244824at2"/>
<reference evidence="2 3" key="1">
    <citation type="submission" date="2018-09" db="EMBL/GenBank/DDBJ databases">
        <title>Phylogeny of the Shewanellaceae, and recommendation for two new genera, Pseudoshewanella and Parashewanella.</title>
        <authorList>
            <person name="Wang G."/>
        </authorList>
    </citation>
    <scope>NUCLEOTIDE SEQUENCE [LARGE SCALE GENOMIC DNA]</scope>
    <source>
        <strain evidence="2 3">KCTC 22492</strain>
    </source>
</reference>
<evidence type="ECO:0000313" key="3">
    <source>
        <dbReference type="Proteomes" id="UP000273022"/>
    </source>
</evidence>
<dbReference type="RefSeq" id="WP_121852312.1">
    <property type="nucleotide sequence ID" value="NZ_CP037952.1"/>
</dbReference>
<dbReference type="GO" id="GO:0005886">
    <property type="term" value="C:plasma membrane"/>
    <property type="evidence" value="ECO:0007669"/>
    <property type="project" value="TreeGrafter"/>
</dbReference>
<keyword evidence="1" id="KW-0472">Membrane</keyword>
<dbReference type="Proteomes" id="UP000273022">
    <property type="component" value="Unassembled WGS sequence"/>
</dbReference>
<feature type="transmembrane region" description="Helical" evidence="1">
    <location>
        <begin position="12"/>
        <end position="29"/>
    </location>
</feature>
<dbReference type="PANTHER" id="PTHR34821">
    <property type="entry name" value="INNER MEMBRANE PROTEIN YDCZ"/>
    <property type="match status" value="1"/>
</dbReference>
<dbReference type="EMBL" id="QYYH01000015">
    <property type="protein sequence ID" value="RJY18787.1"/>
    <property type="molecule type" value="Genomic_DNA"/>
</dbReference>
<feature type="transmembrane region" description="Helical" evidence="1">
    <location>
        <begin position="139"/>
        <end position="157"/>
    </location>
</feature>
<keyword evidence="1" id="KW-0812">Transmembrane</keyword>
<accession>A0A3A6UB36</accession>
<dbReference type="InterPro" id="IPR006750">
    <property type="entry name" value="YdcZ"/>
</dbReference>